<keyword evidence="1" id="KW-0472">Membrane</keyword>
<dbReference type="EMBL" id="VDMN01000003">
    <property type="protein sequence ID" value="TNM63018.1"/>
    <property type="molecule type" value="Genomic_DNA"/>
</dbReference>
<evidence type="ECO:0000256" key="1">
    <source>
        <dbReference type="SAM" id="Phobius"/>
    </source>
</evidence>
<gene>
    <name evidence="2" type="ORF">FHP24_17555</name>
</gene>
<feature type="transmembrane region" description="Helical" evidence="1">
    <location>
        <begin position="20"/>
        <end position="40"/>
    </location>
</feature>
<keyword evidence="1" id="KW-0812">Transmembrane</keyword>
<keyword evidence="1" id="KW-1133">Transmembrane helix</keyword>
<evidence type="ECO:0000313" key="3">
    <source>
        <dbReference type="Proteomes" id="UP000311605"/>
    </source>
</evidence>
<comment type="caution">
    <text evidence="2">The sequence shown here is derived from an EMBL/GenBank/DDBJ whole genome shotgun (WGS) entry which is preliminary data.</text>
</comment>
<name>A0A5C4XI94_9HYPH</name>
<organism evidence="2 3">
    <name type="scientific">Aliirhizobium smilacinae</name>
    <dbReference type="NCBI Taxonomy" id="1395944"/>
    <lineage>
        <taxon>Bacteria</taxon>
        <taxon>Pseudomonadati</taxon>
        <taxon>Pseudomonadota</taxon>
        <taxon>Alphaproteobacteria</taxon>
        <taxon>Hyphomicrobiales</taxon>
        <taxon>Rhizobiaceae</taxon>
        <taxon>Aliirhizobium</taxon>
    </lineage>
</organism>
<sequence length="60" mass="6412">MQTYSALPPITMDKPEPHPLRAVFVTVITLKLVVCAFLLANASLAPPVAADTRYMVAAGE</sequence>
<evidence type="ECO:0000313" key="2">
    <source>
        <dbReference type="EMBL" id="TNM63018.1"/>
    </source>
</evidence>
<protein>
    <submittedName>
        <fullName evidence="2">Uncharacterized protein</fullName>
    </submittedName>
</protein>
<dbReference type="Proteomes" id="UP000311605">
    <property type="component" value="Unassembled WGS sequence"/>
</dbReference>
<dbReference type="RefSeq" id="WP_139677510.1">
    <property type="nucleotide sequence ID" value="NZ_VDMN01000003.1"/>
</dbReference>
<proteinExistence type="predicted"/>
<reference evidence="2 3" key="1">
    <citation type="submission" date="2019-06" db="EMBL/GenBank/DDBJ databases">
        <title>The draft genome of Rhizobium smilacinae PTYR-5.</title>
        <authorList>
            <person name="Liu L."/>
            <person name="Li L."/>
            <person name="Zhang X."/>
        </authorList>
    </citation>
    <scope>NUCLEOTIDE SEQUENCE [LARGE SCALE GENOMIC DNA]</scope>
    <source>
        <strain evidence="2 3">PTYR-5</strain>
    </source>
</reference>
<accession>A0A5C4XI94</accession>
<dbReference type="OrthoDB" id="8401315at2"/>
<dbReference type="AlphaFoldDB" id="A0A5C4XI94"/>
<keyword evidence="3" id="KW-1185">Reference proteome</keyword>